<reference evidence="16 17" key="1">
    <citation type="journal article" date="2019" name="Int. J. Syst. Evol. Microbiol.">
        <title>The Global Catalogue of Microorganisms (GCM) 10K type strain sequencing project: providing services to taxonomists for standard genome sequencing and annotation.</title>
        <authorList>
            <consortium name="The Broad Institute Genomics Platform"/>
            <consortium name="The Broad Institute Genome Sequencing Center for Infectious Disease"/>
            <person name="Wu L."/>
            <person name="Ma J."/>
        </authorList>
    </citation>
    <scope>NUCLEOTIDE SEQUENCE [LARGE SCALE GENOMIC DNA]</scope>
    <source>
        <strain evidence="16 17">JCM 12398</strain>
    </source>
</reference>
<dbReference type="EC" id="1.4.3.-" evidence="11"/>
<dbReference type="NCBIfam" id="NF008559">
    <property type="entry name" value="PRK11504.1"/>
    <property type="match status" value="1"/>
</dbReference>
<evidence type="ECO:0000259" key="13">
    <source>
        <dbReference type="Pfam" id="PF01179"/>
    </source>
</evidence>
<name>A0ABN1YV32_9MICO</name>
<keyword evidence="7 11" id="KW-0801">TPQ</keyword>
<dbReference type="Gene3D" id="3.10.450.40">
    <property type="match status" value="2"/>
</dbReference>
<evidence type="ECO:0000259" key="15">
    <source>
        <dbReference type="Pfam" id="PF21994"/>
    </source>
</evidence>
<dbReference type="PROSITE" id="PS01164">
    <property type="entry name" value="COPPER_AMINE_OXID_1"/>
    <property type="match status" value="1"/>
</dbReference>
<dbReference type="EMBL" id="BAAAKK010000002">
    <property type="protein sequence ID" value="GAA1420327.1"/>
    <property type="molecule type" value="Genomic_DNA"/>
</dbReference>
<dbReference type="InterPro" id="IPR036460">
    <property type="entry name" value="Cu_amine_oxidase_C_sf"/>
</dbReference>
<evidence type="ECO:0000256" key="4">
    <source>
        <dbReference type="ARBA" id="ARBA00007983"/>
    </source>
</evidence>
<sequence length="696" mass="76362">MPDATHTHGARDSHVLEATHPLDGLTPTEIDRVRAALDTAGELLPDTRFPLQLLVDPPKAALAAWQPGQPLGRRVLSTLLDTETGRVREALVALDDDRVESIVVLPTAEPPYGQPPYLLEEYETVDAVVKADAGWRRAMEARGLDEMDRALVVPLAPGQFGEADEVGKRMMRSLTFMPPREGDNPWSFPVEGLVLMVDVTGRRVAKLVDERQVPMPDLDANYDDASVGERRTSLKPLEITMPEGPSFSVDGAAVEWEQWRFRVGFSMREGLVLHQLGWQDGDELRPVLHRASVPEMVVPYGDTTETRRWISYFDAGEYNLGKNANALQLGCDCLGAIHYFDAHLAADTGESITIPRAVCMHEEDYGVLWKHRELDGETVHGRRSRRLVISYFATVGNYDYGFFWYLYLDGSIQFEAKATGIVFAGADLPGLELPHATEIAPALYAPIHQHIFCARLDFDIDGTDNYVDQVDLVRIPMGEANPWGNAFGYRRDRIGEASGLEGDGALGRTWHVGSSSRTNAVGRPTEYQLIPEARATLMADPASTVWDRATFATKHLWVTAHQDDDLFPAGRYPNQHSGGAGLPASVEAGGAVDGGDVVVWHSFGLTHIPRPEDWPIMPVDYSGFWVKPYGFLDRNPALDVPEAHGGCGCAAGACTCAGHDHGSGGHEHDSHQQGGDERGGHEGHHGHDGDDHVAIR</sequence>
<comment type="similarity">
    <text evidence="4 11">Belongs to the copper/topaquinone oxidase family.</text>
</comment>
<comment type="cofactor">
    <cofactor evidence="2">
        <name>Mn(2+)</name>
        <dbReference type="ChEBI" id="CHEBI:29035"/>
    </cofactor>
</comment>
<evidence type="ECO:0000256" key="11">
    <source>
        <dbReference type="RuleBase" id="RU000672"/>
    </source>
</evidence>
<evidence type="ECO:0000256" key="6">
    <source>
        <dbReference type="ARBA" id="ARBA00022723"/>
    </source>
</evidence>
<comment type="subunit">
    <text evidence="5">Homodimer.</text>
</comment>
<dbReference type="InterPro" id="IPR015802">
    <property type="entry name" value="Cu_amine_oxidase_N3"/>
</dbReference>
<evidence type="ECO:0000313" key="16">
    <source>
        <dbReference type="EMBL" id="GAA1420327.1"/>
    </source>
</evidence>
<evidence type="ECO:0000256" key="10">
    <source>
        <dbReference type="ARBA" id="ARBA00023211"/>
    </source>
</evidence>
<evidence type="ECO:0000256" key="9">
    <source>
        <dbReference type="ARBA" id="ARBA00023008"/>
    </source>
</evidence>
<evidence type="ECO:0000256" key="3">
    <source>
        <dbReference type="ARBA" id="ARBA00001947"/>
    </source>
</evidence>
<dbReference type="Pfam" id="PF02728">
    <property type="entry name" value="Cu_amine_oxidN3"/>
    <property type="match status" value="1"/>
</dbReference>
<accession>A0ABN1YV32</accession>
<dbReference type="InterPro" id="IPR015798">
    <property type="entry name" value="Cu_amine_oxidase_C"/>
</dbReference>
<proteinExistence type="inferred from homology"/>
<feature type="domain" description="Copper amine oxidase N3-terminal" evidence="14">
    <location>
        <begin position="115"/>
        <end position="211"/>
    </location>
</feature>
<dbReference type="RefSeq" id="WP_343917933.1">
    <property type="nucleotide sequence ID" value="NZ_BAAAKK010000002.1"/>
</dbReference>
<dbReference type="PANTHER" id="PTHR10638">
    <property type="entry name" value="COPPER AMINE OXIDASE"/>
    <property type="match status" value="1"/>
</dbReference>
<keyword evidence="6 11" id="KW-0479">Metal-binding</keyword>
<dbReference type="InterPro" id="IPR054157">
    <property type="entry name" value="AGAO-like_N2"/>
</dbReference>
<gene>
    <name evidence="16" type="ORF">GCM10009640_09460</name>
</gene>
<evidence type="ECO:0000256" key="8">
    <source>
        <dbReference type="ARBA" id="ARBA00023002"/>
    </source>
</evidence>
<keyword evidence="17" id="KW-1185">Reference proteome</keyword>
<feature type="compositionally biased region" description="Basic and acidic residues" evidence="12">
    <location>
        <begin position="1"/>
        <end position="17"/>
    </location>
</feature>
<dbReference type="SUPFAM" id="SSF49998">
    <property type="entry name" value="Amine oxidase catalytic domain"/>
    <property type="match status" value="1"/>
</dbReference>
<comment type="cofactor">
    <cofactor evidence="11">
        <name>Cu cation</name>
        <dbReference type="ChEBI" id="CHEBI:23378"/>
    </cofactor>
    <text evidence="11">Contains 1 topaquinone per subunit.</text>
</comment>
<keyword evidence="8 11" id="KW-0560">Oxidoreductase</keyword>
<dbReference type="PANTHER" id="PTHR10638:SF86">
    <property type="entry name" value="COPPER AMINE OXIDASE 1-RELATED"/>
    <property type="match status" value="1"/>
</dbReference>
<feature type="domain" description="Copper amine oxidase catalytic" evidence="13">
    <location>
        <begin position="238"/>
        <end position="638"/>
    </location>
</feature>
<comment type="PTM">
    <text evidence="11">Topaquinone (TPQ) is generated by copper-dependent autoxidation of a specific tyrosyl residue.</text>
</comment>
<evidence type="ECO:0000256" key="5">
    <source>
        <dbReference type="ARBA" id="ARBA00011738"/>
    </source>
</evidence>
<feature type="domain" description="AGAO-like N2" evidence="15">
    <location>
        <begin position="26"/>
        <end position="101"/>
    </location>
</feature>
<comment type="caution">
    <text evidence="16">The sequence shown here is derived from an EMBL/GenBank/DDBJ whole genome shotgun (WGS) entry which is preliminary data.</text>
</comment>
<organism evidence="16 17">
    <name type="scientific">Agrococcus citreus</name>
    <dbReference type="NCBI Taxonomy" id="84643"/>
    <lineage>
        <taxon>Bacteria</taxon>
        <taxon>Bacillati</taxon>
        <taxon>Actinomycetota</taxon>
        <taxon>Actinomycetes</taxon>
        <taxon>Micrococcales</taxon>
        <taxon>Microbacteriaceae</taxon>
        <taxon>Agrococcus</taxon>
    </lineage>
</organism>
<feature type="region of interest" description="Disordered" evidence="12">
    <location>
        <begin position="1"/>
        <end position="20"/>
    </location>
</feature>
<comment type="cofactor">
    <cofactor evidence="3">
        <name>Zn(2+)</name>
        <dbReference type="ChEBI" id="CHEBI:29105"/>
    </cofactor>
</comment>
<keyword evidence="9 11" id="KW-0186">Copper</keyword>
<dbReference type="InterPro" id="IPR049948">
    <property type="entry name" value="Cu_Am_ox_TPQ-bd"/>
</dbReference>
<feature type="region of interest" description="Disordered" evidence="12">
    <location>
        <begin position="661"/>
        <end position="696"/>
    </location>
</feature>
<dbReference type="InterPro" id="IPR000269">
    <property type="entry name" value="Cu_amine_oxidase"/>
</dbReference>
<protein>
    <recommendedName>
        <fullName evidence="11">Amine oxidase</fullName>
        <ecNumber evidence="11">1.4.3.-</ecNumber>
    </recommendedName>
</protein>
<evidence type="ECO:0000256" key="2">
    <source>
        <dbReference type="ARBA" id="ARBA00001936"/>
    </source>
</evidence>
<dbReference type="SUPFAM" id="SSF54416">
    <property type="entry name" value="Amine oxidase N-terminal region"/>
    <property type="match status" value="2"/>
</dbReference>
<keyword evidence="10" id="KW-0464">Manganese</keyword>
<evidence type="ECO:0000259" key="14">
    <source>
        <dbReference type="Pfam" id="PF02728"/>
    </source>
</evidence>
<evidence type="ECO:0000256" key="12">
    <source>
        <dbReference type="SAM" id="MobiDB-lite"/>
    </source>
</evidence>
<dbReference type="Gene3D" id="2.70.98.20">
    <property type="entry name" value="Copper amine oxidase, catalytic domain"/>
    <property type="match status" value="1"/>
</dbReference>
<dbReference type="Pfam" id="PF21994">
    <property type="entry name" value="AGAO-like_N2"/>
    <property type="match status" value="1"/>
</dbReference>
<comment type="cofactor">
    <cofactor evidence="1">
        <name>Cu cation</name>
        <dbReference type="ChEBI" id="CHEBI:23378"/>
    </cofactor>
</comment>
<dbReference type="Proteomes" id="UP001501266">
    <property type="component" value="Unassembled WGS sequence"/>
</dbReference>
<evidence type="ECO:0000256" key="7">
    <source>
        <dbReference type="ARBA" id="ARBA00022772"/>
    </source>
</evidence>
<evidence type="ECO:0000256" key="1">
    <source>
        <dbReference type="ARBA" id="ARBA00001935"/>
    </source>
</evidence>
<evidence type="ECO:0000313" key="17">
    <source>
        <dbReference type="Proteomes" id="UP001501266"/>
    </source>
</evidence>
<dbReference type="Pfam" id="PF01179">
    <property type="entry name" value="Cu_amine_oxid"/>
    <property type="match status" value="1"/>
</dbReference>
<dbReference type="InterPro" id="IPR016182">
    <property type="entry name" value="Cu_amine_oxidase_N-reg"/>
</dbReference>